<dbReference type="EMBL" id="JAUUTP010000010">
    <property type="protein sequence ID" value="MDP1419077.1"/>
    <property type="molecule type" value="Genomic_DNA"/>
</dbReference>
<comment type="caution">
    <text evidence="2">The sequence shown here is derived from an EMBL/GenBank/DDBJ whole genome shotgun (WGS) entry which is preliminary data.</text>
</comment>
<evidence type="ECO:0000313" key="3">
    <source>
        <dbReference type="Proteomes" id="UP001178277"/>
    </source>
</evidence>
<keyword evidence="1" id="KW-0472">Membrane</keyword>
<proteinExistence type="predicted"/>
<keyword evidence="1" id="KW-0812">Transmembrane</keyword>
<evidence type="ECO:0000256" key="1">
    <source>
        <dbReference type="SAM" id="Phobius"/>
    </source>
</evidence>
<dbReference type="AlphaFoldDB" id="A0AA90P641"/>
<organism evidence="2 3">
    <name type="scientific">Peribacillus simplex</name>
    <dbReference type="NCBI Taxonomy" id="1478"/>
    <lineage>
        <taxon>Bacteria</taxon>
        <taxon>Bacillati</taxon>
        <taxon>Bacillota</taxon>
        <taxon>Bacilli</taxon>
        <taxon>Bacillales</taxon>
        <taxon>Bacillaceae</taxon>
        <taxon>Peribacillus</taxon>
    </lineage>
</organism>
<dbReference type="Proteomes" id="UP001178277">
    <property type="component" value="Unassembled WGS sequence"/>
</dbReference>
<name>A0AA90P641_9BACI</name>
<reference evidence="2" key="1">
    <citation type="submission" date="2023-07" db="EMBL/GenBank/DDBJ databases">
        <title>Murine gut Bacillus species.</title>
        <authorList>
            <person name="Gutman E."/>
            <person name="Hashuel R."/>
            <person name="Litvak Y."/>
        </authorList>
    </citation>
    <scope>NUCLEOTIDE SEQUENCE</scope>
    <source>
        <strain evidence="2">RU283</strain>
    </source>
</reference>
<gene>
    <name evidence="2" type="ORF">Q8G35_11700</name>
</gene>
<protein>
    <submittedName>
        <fullName evidence="2">Uncharacterized protein</fullName>
    </submittedName>
</protein>
<feature type="transmembrane region" description="Helical" evidence="1">
    <location>
        <begin position="12"/>
        <end position="30"/>
    </location>
</feature>
<evidence type="ECO:0000313" key="2">
    <source>
        <dbReference type="EMBL" id="MDP1419077.1"/>
    </source>
</evidence>
<dbReference type="RefSeq" id="WP_305160368.1">
    <property type="nucleotide sequence ID" value="NZ_JAUUTP010000010.1"/>
</dbReference>
<sequence length="115" mass="13048">MKKRISWTLTKGAFLIGGAIIYHFISSSYITTEDLYGFPVPRKAELVQINEQGNRYEWSRASEENGIPYGYDLALKANGWKKGKSEGASVFYTKGNHKIDLITTTRQLEILKVND</sequence>
<keyword evidence="1" id="KW-1133">Transmembrane helix</keyword>
<accession>A0AA90P641</accession>